<dbReference type="EMBL" id="JBJJXI010000020">
    <property type="protein sequence ID" value="KAL3405480.1"/>
    <property type="molecule type" value="Genomic_DNA"/>
</dbReference>
<reference evidence="1 2" key="1">
    <citation type="journal article" date="2024" name="bioRxiv">
        <title>A reference genome for Trichogramma kaykai: A tiny desert-dwelling parasitoid wasp with competing sex-ratio distorters.</title>
        <authorList>
            <person name="Culotta J."/>
            <person name="Lindsey A.R."/>
        </authorList>
    </citation>
    <scope>NUCLEOTIDE SEQUENCE [LARGE SCALE GENOMIC DNA]</scope>
    <source>
        <strain evidence="1 2">KSX58</strain>
    </source>
</reference>
<proteinExistence type="predicted"/>
<protein>
    <submittedName>
        <fullName evidence="1">Uncharacterized protein</fullName>
    </submittedName>
</protein>
<dbReference type="Proteomes" id="UP001627154">
    <property type="component" value="Unassembled WGS sequence"/>
</dbReference>
<keyword evidence="2" id="KW-1185">Reference proteome</keyword>
<accession>A0ABD2XJL5</accession>
<sequence length="67" mass="7389">MVFCSAYRNNCISREFKIRPARNSTLFAFRYSPAQAPRVAAAQGPQVVAAAAARGSWRTESAKKLLK</sequence>
<organism evidence="1 2">
    <name type="scientific">Trichogramma kaykai</name>
    <dbReference type="NCBI Taxonomy" id="54128"/>
    <lineage>
        <taxon>Eukaryota</taxon>
        <taxon>Metazoa</taxon>
        <taxon>Ecdysozoa</taxon>
        <taxon>Arthropoda</taxon>
        <taxon>Hexapoda</taxon>
        <taxon>Insecta</taxon>
        <taxon>Pterygota</taxon>
        <taxon>Neoptera</taxon>
        <taxon>Endopterygota</taxon>
        <taxon>Hymenoptera</taxon>
        <taxon>Apocrita</taxon>
        <taxon>Proctotrupomorpha</taxon>
        <taxon>Chalcidoidea</taxon>
        <taxon>Trichogrammatidae</taxon>
        <taxon>Trichogramma</taxon>
    </lineage>
</organism>
<dbReference type="AlphaFoldDB" id="A0ABD2XJL5"/>
<evidence type="ECO:0000313" key="2">
    <source>
        <dbReference type="Proteomes" id="UP001627154"/>
    </source>
</evidence>
<comment type="caution">
    <text evidence="1">The sequence shown here is derived from an EMBL/GenBank/DDBJ whole genome shotgun (WGS) entry which is preliminary data.</text>
</comment>
<evidence type="ECO:0000313" key="1">
    <source>
        <dbReference type="EMBL" id="KAL3405480.1"/>
    </source>
</evidence>
<name>A0ABD2XJL5_9HYME</name>
<gene>
    <name evidence="1" type="ORF">TKK_001872</name>
</gene>